<evidence type="ECO:0000256" key="3">
    <source>
        <dbReference type="ARBA" id="ARBA00023157"/>
    </source>
</evidence>
<evidence type="ECO:0000256" key="6">
    <source>
        <dbReference type="PIRSR" id="PIRSR601211-3"/>
    </source>
</evidence>
<keyword evidence="5" id="KW-0106">Calcium</keyword>
<feature type="region of interest" description="Disordered" evidence="9">
    <location>
        <begin position="482"/>
        <end position="570"/>
    </location>
</feature>
<dbReference type="GO" id="GO:0005576">
    <property type="term" value="C:extracellular region"/>
    <property type="evidence" value="ECO:0007669"/>
    <property type="project" value="UniProtKB-SubCell"/>
</dbReference>
<protein>
    <recommendedName>
        <fullName evidence="10">Phospholipase A2-like central domain-containing protein</fullName>
    </recommendedName>
</protein>
<keyword evidence="3 6" id="KW-1015">Disulfide bond</keyword>
<evidence type="ECO:0000256" key="2">
    <source>
        <dbReference type="ARBA" id="ARBA00022525"/>
    </source>
</evidence>
<feature type="binding site" evidence="5">
    <location>
        <position position="387"/>
    </location>
    <ligand>
        <name>Ca(2+)</name>
        <dbReference type="ChEBI" id="CHEBI:29108"/>
    </ligand>
</feature>
<organism evidence="11 12">
    <name type="scientific">Acipenser oxyrinchus oxyrinchus</name>
    <dbReference type="NCBI Taxonomy" id="40147"/>
    <lineage>
        <taxon>Eukaryota</taxon>
        <taxon>Metazoa</taxon>
        <taxon>Chordata</taxon>
        <taxon>Craniata</taxon>
        <taxon>Vertebrata</taxon>
        <taxon>Euteleostomi</taxon>
        <taxon>Actinopterygii</taxon>
        <taxon>Chondrostei</taxon>
        <taxon>Acipenseriformes</taxon>
        <taxon>Acipenseridae</taxon>
        <taxon>Acipenser</taxon>
    </lineage>
</organism>
<feature type="disulfide bond" evidence="6">
    <location>
        <begin position="419"/>
        <end position="444"/>
    </location>
</feature>
<feature type="domain" description="Phospholipase A2-like central" evidence="10">
    <location>
        <begin position="362"/>
        <end position="477"/>
    </location>
</feature>
<dbReference type="GO" id="GO:0016042">
    <property type="term" value="P:lipid catabolic process"/>
    <property type="evidence" value="ECO:0007669"/>
    <property type="project" value="InterPro"/>
</dbReference>
<keyword evidence="2 8" id="KW-0964">Secreted</keyword>
<gene>
    <name evidence="11" type="ORF">AOXY_G3731</name>
</gene>
<evidence type="ECO:0000256" key="8">
    <source>
        <dbReference type="RuleBase" id="RU361236"/>
    </source>
</evidence>
<dbReference type="Proteomes" id="UP001230051">
    <property type="component" value="Unassembled WGS sequence"/>
</dbReference>
<accession>A0AAD8GFN7</accession>
<feature type="active site" evidence="4">
    <location>
        <position position="452"/>
    </location>
</feature>
<proteinExistence type="inferred from homology"/>
<evidence type="ECO:0000256" key="4">
    <source>
        <dbReference type="PIRSR" id="PIRSR601211-1"/>
    </source>
</evidence>
<evidence type="ECO:0000256" key="1">
    <source>
        <dbReference type="ARBA" id="ARBA00004613"/>
    </source>
</evidence>
<evidence type="ECO:0000256" key="9">
    <source>
        <dbReference type="SAM" id="MobiDB-lite"/>
    </source>
</evidence>
<feature type="disulfide bond" evidence="6">
    <location>
        <begin position="403"/>
        <end position="458"/>
    </location>
</feature>
<dbReference type="PANTHER" id="PTHR11716">
    <property type="entry name" value="PHOSPHOLIPASE A2 FAMILY MEMBER"/>
    <property type="match status" value="1"/>
</dbReference>
<feature type="disulfide bond" evidence="6">
    <location>
        <begin position="438"/>
        <end position="449"/>
    </location>
</feature>
<dbReference type="Pfam" id="PF00068">
    <property type="entry name" value="Phospholip_A2_1"/>
    <property type="match status" value="2"/>
</dbReference>
<dbReference type="SMART" id="SM00085">
    <property type="entry name" value="PA2c"/>
    <property type="match status" value="2"/>
</dbReference>
<sequence length="570" mass="62684">MKGKLLNLFSTILHECIDFKKKAMKLSLLFFLSITFHIALGSNSPSMTETNKNANSLIDCLGVRFTWLQTLLNNFPALFNFITKLKCLTGLCPSDLEDYGCSCRYEEEDVPFDDIDICCYNQRRCYKNAAEKDCKLETGNISINTSCPFGNITCDFTDTCEQIFCLCDKAAIECIAISQYNFSMRHLDSSFCPVTSTAPPETTEVSGLVTTGPGLEMEGTSVGLPVTVAELPEIEPTESVEVIENTRTTTGLTTGHTDFSLGSVTEGPQTPKPSKNPSVTVPQTKPADISVEAETEGRNPSTEAPDSSQESETEGLSKAVPFFTFSMLGAEGLFDLLLEPEVEECSSNTFNQYNSNGKINREMPRLGEMLHCLTGRCPHEFEMYGCYCGQEGRGRPVDDLDRCCFFHQCCLEQIQMFGCRPSRRFNAHITCENREATCTGQNTCDKLQCVCDKASAKCMAASHFNETIASLDKQQCRGMRAPCRRRPGVGRPPVSAPKSEDSSEEVVNYKGGPHQSHSRIAEPLSVGTTPSESQGTQLTTEQPQTEGAKELSAEAEEENEEVAQSAEIHP</sequence>
<dbReference type="InterPro" id="IPR001211">
    <property type="entry name" value="PLA2"/>
</dbReference>
<dbReference type="CDD" id="cd04707">
    <property type="entry name" value="otoconin_90"/>
    <property type="match status" value="1"/>
</dbReference>
<dbReference type="Gene3D" id="1.20.90.10">
    <property type="entry name" value="Phospholipase A2 domain"/>
    <property type="match status" value="2"/>
</dbReference>
<dbReference type="InterPro" id="IPR033113">
    <property type="entry name" value="PLA2_histidine"/>
</dbReference>
<dbReference type="InterPro" id="IPR016090">
    <property type="entry name" value="PLA2-like_dom"/>
</dbReference>
<evidence type="ECO:0000313" key="12">
    <source>
        <dbReference type="Proteomes" id="UP001230051"/>
    </source>
</evidence>
<reference evidence="11" key="1">
    <citation type="submission" date="2022-02" db="EMBL/GenBank/DDBJ databases">
        <title>Atlantic sturgeon de novo genome assembly.</title>
        <authorList>
            <person name="Stock M."/>
            <person name="Klopp C."/>
            <person name="Guiguen Y."/>
            <person name="Cabau C."/>
            <person name="Parinello H."/>
            <person name="Santidrian Yebra-Pimentel E."/>
            <person name="Kuhl H."/>
            <person name="Dirks R.P."/>
            <person name="Guessner J."/>
            <person name="Wuertz S."/>
            <person name="Du K."/>
            <person name="Schartl M."/>
        </authorList>
    </citation>
    <scope>NUCLEOTIDE SEQUENCE</scope>
    <source>
        <strain evidence="11">STURGEONOMICS-FGT-2020</strain>
        <tissue evidence="11">Whole blood</tissue>
    </source>
</reference>
<evidence type="ECO:0000256" key="7">
    <source>
        <dbReference type="RuleBase" id="RU003654"/>
    </source>
</evidence>
<dbReference type="EMBL" id="JAGXEW010000003">
    <property type="protein sequence ID" value="KAK1173580.1"/>
    <property type="molecule type" value="Genomic_DNA"/>
</dbReference>
<dbReference type="GO" id="GO:0005543">
    <property type="term" value="F:phospholipid binding"/>
    <property type="evidence" value="ECO:0007669"/>
    <property type="project" value="TreeGrafter"/>
</dbReference>
<feature type="compositionally biased region" description="Low complexity" evidence="9">
    <location>
        <begin position="247"/>
        <end position="257"/>
    </location>
</feature>
<evidence type="ECO:0000256" key="5">
    <source>
        <dbReference type="PIRSR" id="PIRSR601211-2"/>
    </source>
</evidence>
<dbReference type="InterPro" id="IPR036444">
    <property type="entry name" value="PLipase_A2_dom_sf"/>
</dbReference>
<dbReference type="GO" id="GO:0050482">
    <property type="term" value="P:arachidonate secretion"/>
    <property type="evidence" value="ECO:0007669"/>
    <property type="project" value="InterPro"/>
</dbReference>
<feature type="region of interest" description="Disordered" evidence="9">
    <location>
        <begin position="247"/>
        <end position="315"/>
    </location>
</feature>
<comment type="cofactor">
    <cofactor evidence="5">
        <name>Ca(2+)</name>
        <dbReference type="ChEBI" id="CHEBI:29108"/>
    </cofactor>
    <text evidence="5">Binds 1 Ca(2+) ion per subunit.</text>
</comment>
<evidence type="ECO:0000313" key="11">
    <source>
        <dbReference type="EMBL" id="KAK1173580.1"/>
    </source>
</evidence>
<dbReference type="FunFam" id="1.20.90.10:FF:000006">
    <property type="entry name" value="Otoconin-90"/>
    <property type="match status" value="1"/>
</dbReference>
<feature type="active site" evidence="4">
    <location>
        <position position="407"/>
    </location>
</feature>
<feature type="disulfide bond" evidence="6">
    <location>
        <begin position="388"/>
        <end position="404"/>
    </location>
</feature>
<dbReference type="InterPro" id="IPR041798">
    <property type="entry name" value="Otoconin-90"/>
</dbReference>
<comment type="similarity">
    <text evidence="7">Belongs to the phospholipase A2 family.</text>
</comment>
<dbReference type="PRINTS" id="PR00389">
    <property type="entry name" value="PHPHLIPASEA2"/>
</dbReference>
<dbReference type="AlphaFoldDB" id="A0AAD8GFN7"/>
<dbReference type="GO" id="GO:0006644">
    <property type="term" value="P:phospholipid metabolic process"/>
    <property type="evidence" value="ECO:0007669"/>
    <property type="project" value="InterPro"/>
</dbReference>
<keyword evidence="12" id="KW-1185">Reference proteome</keyword>
<feature type="compositionally biased region" description="Polar residues" evidence="9">
    <location>
        <begin position="260"/>
        <end position="283"/>
    </location>
</feature>
<comment type="caution">
    <text evidence="11">The sequence shown here is derived from an EMBL/GenBank/DDBJ whole genome shotgun (WGS) entry which is preliminary data.</text>
</comment>
<dbReference type="GO" id="GO:0005509">
    <property type="term" value="F:calcium ion binding"/>
    <property type="evidence" value="ECO:0007669"/>
    <property type="project" value="InterPro"/>
</dbReference>
<dbReference type="GO" id="GO:0047498">
    <property type="term" value="F:calcium-dependent phospholipase A2 activity"/>
    <property type="evidence" value="ECO:0007669"/>
    <property type="project" value="TreeGrafter"/>
</dbReference>
<evidence type="ECO:0000259" key="10">
    <source>
        <dbReference type="SMART" id="SM00085"/>
    </source>
</evidence>
<dbReference type="SUPFAM" id="SSF48619">
    <property type="entry name" value="Phospholipase A2, PLA2"/>
    <property type="match status" value="2"/>
</dbReference>
<feature type="compositionally biased region" description="Polar residues" evidence="9">
    <location>
        <begin position="526"/>
        <end position="545"/>
    </location>
</feature>
<feature type="disulfide bond" evidence="6">
    <location>
        <begin position="410"/>
        <end position="451"/>
    </location>
</feature>
<feature type="compositionally biased region" description="Polar residues" evidence="9">
    <location>
        <begin position="298"/>
        <end position="310"/>
    </location>
</feature>
<feature type="binding site" evidence="5">
    <location>
        <position position="389"/>
    </location>
    <ligand>
        <name>Ca(2+)</name>
        <dbReference type="ChEBI" id="CHEBI:29108"/>
    </ligand>
</feature>
<dbReference type="PANTHER" id="PTHR11716:SF1">
    <property type="entry name" value="OTOCONIN-90"/>
    <property type="match status" value="1"/>
</dbReference>
<name>A0AAD8GFN7_ACIOX</name>
<comment type="subcellular location">
    <subcellularLocation>
        <location evidence="1 8">Secreted</location>
    </subcellularLocation>
</comment>
<keyword evidence="5" id="KW-0479">Metal-binding</keyword>
<feature type="domain" description="Phospholipase A2-like central" evidence="10">
    <location>
        <begin position="77"/>
        <end position="193"/>
    </location>
</feature>
<dbReference type="PROSITE" id="PS00118">
    <property type="entry name" value="PA2_HIS"/>
    <property type="match status" value="1"/>
</dbReference>